<comment type="cofactor">
    <cofactor evidence="7">
        <name>FMN</name>
        <dbReference type="ChEBI" id="CHEBI:58210"/>
    </cofactor>
    <text evidence="7">Binds 1 FMN per subunit.</text>
</comment>
<comment type="function">
    <text evidence="7">Part of the MsrPQ system that repairs oxidized periplasmic proteins containing methionine sulfoxide residues (Met-O), using respiratory chain electrons. Thus protects these proteins from oxidative-stress damage caused by reactive species of oxygen and chlorine generated by the host defense mechanisms. MsrPQ is essential for the maintenance of envelope integrity under bleach stress, rescuing a wide series of structurally unrelated periplasmic proteins from methionine oxidation. MsrQ provides electrons for reduction to the reductase catalytic subunit MsrP, using the quinone pool of the respiratory chain.</text>
</comment>
<evidence type="ECO:0000313" key="10">
    <source>
        <dbReference type="Proteomes" id="UP001596001"/>
    </source>
</evidence>
<evidence type="ECO:0000256" key="2">
    <source>
        <dbReference type="ARBA" id="ARBA00022448"/>
    </source>
</evidence>
<dbReference type="InterPro" id="IPR013130">
    <property type="entry name" value="Fe3_Rdtase_TM_dom"/>
</dbReference>
<evidence type="ECO:0000256" key="3">
    <source>
        <dbReference type="ARBA" id="ARBA00022692"/>
    </source>
</evidence>
<feature type="transmembrane region" description="Helical" evidence="7">
    <location>
        <begin position="122"/>
        <end position="142"/>
    </location>
</feature>
<evidence type="ECO:0000259" key="8">
    <source>
        <dbReference type="Pfam" id="PF01794"/>
    </source>
</evidence>
<keyword evidence="7" id="KW-1003">Cell membrane</keyword>
<evidence type="ECO:0000256" key="5">
    <source>
        <dbReference type="ARBA" id="ARBA00023004"/>
    </source>
</evidence>
<name>A0ABV9Q8F6_9BURK</name>
<keyword evidence="2 7" id="KW-0813">Transport</keyword>
<comment type="similarity">
    <text evidence="7">Belongs to the MsrQ family.</text>
</comment>
<protein>
    <recommendedName>
        <fullName evidence="7">Protein-methionine-sulfoxide reductase heme-binding subunit MsrQ</fullName>
    </recommendedName>
    <alternativeName>
        <fullName evidence="7">Flavocytochrome MsrQ</fullName>
    </alternativeName>
</protein>
<keyword evidence="4 7" id="KW-1133">Transmembrane helix</keyword>
<gene>
    <name evidence="7" type="primary">msrQ</name>
    <name evidence="9" type="ORF">ACFO6X_02090</name>
</gene>
<dbReference type="RefSeq" id="WP_382429562.1">
    <property type="nucleotide sequence ID" value="NZ_JBHSHJ010000001.1"/>
</dbReference>
<keyword evidence="7" id="KW-0285">Flavoprotein</keyword>
<dbReference type="PANTHER" id="PTHR36964:SF1">
    <property type="entry name" value="PROTEIN-METHIONINE-SULFOXIDE REDUCTASE HEME-BINDING SUBUNIT MSRQ"/>
    <property type="match status" value="1"/>
</dbReference>
<evidence type="ECO:0000313" key="9">
    <source>
        <dbReference type="EMBL" id="MFC4787786.1"/>
    </source>
</evidence>
<keyword evidence="10" id="KW-1185">Reference proteome</keyword>
<comment type="cofactor">
    <cofactor evidence="7">
        <name>heme b</name>
        <dbReference type="ChEBI" id="CHEBI:60344"/>
    </cofactor>
    <text evidence="7">Binds 1 heme b (iron(II)-protoporphyrin IX) group per subunit.</text>
</comment>
<comment type="subunit">
    <text evidence="7">Heterodimer of a catalytic subunit (MsrP) and a heme-binding subunit (MsrQ).</text>
</comment>
<keyword evidence="7" id="KW-0288">FMN</keyword>
<keyword evidence="3 7" id="KW-0812">Transmembrane</keyword>
<keyword evidence="6 7" id="KW-0472">Membrane</keyword>
<evidence type="ECO:0000256" key="7">
    <source>
        <dbReference type="HAMAP-Rule" id="MF_01207"/>
    </source>
</evidence>
<keyword evidence="7" id="KW-0249">Electron transport</keyword>
<dbReference type="HAMAP" id="MF_01207">
    <property type="entry name" value="MsrQ"/>
    <property type="match status" value="1"/>
</dbReference>
<organism evidence="9 10">
    <name type="scientific">Giesbergeria sinuosa</name>
    <dbReference type="NCBI Taxonomy" id="80883"/>
    <lineage>
        <taxon>Bacteria</taxon>
        <taxon>Pseudomonadati</taxon>
        <taxon>Pseudomonadota</taxon>
        <taxon>Betaproteobacteria</taxon>
        <taxon>Burkholderiales</taxon>
        <taxon>Comamonadaceae</taxon>
        <taxon>Giesbergeria</taxon>
    </lineage>
</organism>
<comment type="caution">
    <text evidence="9">The sequence shown here is derived from an EMBL/GenBank/DDBJ whole genome shotgun (WGS) entry which is preliminary data.</text>
</comment>
<evidence type="ECO:0000256" key="6">
    <source>
        <dbReference type="ARBA" id="ARBA00023136"/>
    </source>
</evidence>
<keyword evidence="7" id="KW-0479">Metal-binding</keyword>
<comment type="caution">
    <text evidence="7">Lacks conserved residue(s) required for the propagation of feature annotation.</text>
</comment>
<dbReference type="PANTHER" id="PTHR36964">
    <property type="entry name" value="PROTEIN-METHIONINE-SULFOXIDE REDUCTASE HEME-BINDING SUBUNIT MSRQ"/>
    <property type="match status" value="1"/>
</dbReference>
<proteinExistence type="inferred from homology"/>
<dbReference type="InterPro" id="IPR022837">
    <property type="entry name" value="MsrQ-like"/>
</dbReference>
<feature type="transmembrane region" description="Helical" evidence="7">
    <location>
        <begin position="12"/>
        <end position="35"/>
    </location>
</feature>
<keyword evidence="7" id="KW-0349">Heme</keyword>
<sequence>MVLSRPSRSWLLHPLVKPLLWGLLLAPLCWLVYGTTTNTLGANPAEALIRALGDWTLRLLCLALAITPLRVLTRTPALARFRRLVGLFVFFYAVLHALAYAVFDMGLEAADIADDVRTRPFILVGVLAWVLLALLAATSFQQAIRWLGAGRWQMLHRAVYAVAGLSILHFFWMRSGKNNFAEVILYGSVLLILLGWRGWHYWQQRRRL</sequence>
<accession>A0ABV9Q8F6</accession>
<evidence type="ECO:0000256" key="4">
    <source>
        <dbReference type="ARBA" id="ARBA00022989"/>
    </source>
</evidence>
<evidence type="ECO:0000256" key="1">
    <source>
        <dbReference type="ARBA" id="ARBA00004141"/>
    </source>
</evidence>
<feature type="domain" description="Ferric oxidoreductase" evidence="8">
    <location>
        <begin position="54"/>
        <end position="165"/>
    </location>
</feature>
<feature type="transmembrane region" description="Helical" evidence="7">
    <location>
        <begin position="84"/>
        <end position="102"/>
    </location>
</feature>
<feature type="transmembrane region" description="Helical" evidence="7">
    <location>
        <begin position="184"/>
        <end position="202"/>
    </location>
</feature>
<comment type="subcellular location">
    <subcellularLocation>
        <location evidence="7">Cell membrane</location>
        <topology evidence="7">Multi-pass membrane protein</topology>
    </subcellularLocation>
    <subcellularLocation>
        <location evidence="1">Membrane</location>
        <topology evidence="1">Multi-pass membrane protein</topology>
    </subcellularLocation>
</comment>
<keyword evidence="5 7" id="KW-0408">Iron</keyword>
<feature type="transmembrane region" description="Helical" evidence="7">
    <location>
        <begin position="154"/>
        <end position="172"/>
    </location>
</feature>
<reference evidence="10" key="1">
    <citation type="journal article" date="2019" name="Int. J. Syst. Evol. Microbiol.">
        <title>The Global Catalogue of Microorganisms (GCM) 10K type strain sequencing project: providing services to taxonomists for standard genome sequencing and annotation.</title>
        <authorList>
            <consortium name="The Broad Institute Genomics Platform"/>
            <consortium name="The Broad Institute Genome Sequencing Center for Infectious Disease"/>
            <person name="Wu L."/>
            <person name="Ma J."/>
        </authorList>
    </citation>
    <scope>NUCLEOTIDE SEQUENCE [LARGE SCALE GENOMIC DNA]</scope>
    <source>
        <strain evidence="10">CCUG 49452</strain>
    </source>
</reference>
<dbReference type="EMBL" id="JBHSHJ010000001">
    <property type="protein sequence ID" value="MFC4787786.1"/>
    <property type="molecule type" value="Genomic_DNA"/>
</dbReference>
<dbReference type="Proteomes" id="UP001596001">
    <property type="component" value="Unassembled WGS sequence"/>
</dbReference>
<dbReference type="Pfam" id="PF01794">
    <property type="entry name" value="Ferric_reduct"/>
    <property type="match status" value="1"/>
</dbReference>